<protein>
    <submittedName>
        <fullName evidence="2">Uncharacterized protein</fullName>
    </submittedName>
</protein>
<proteinExistence type="predicted"/>
<dbReference type="Proteomes" id="UP001244341">
    <property type="component" value="Chromosome 3b"/>
</dbReference>
<name>A0ABY8TV74_TETOB</name>
<reference evidence="2 3" key="1">
    <citation type="submission" date="2023-05" db="EMBL/GenBank/DDBJ databases">
        <title>A 100% complete, gapless, phased diploid assembly of the Scenedesmus obliquus UTEX 3031 genome.</title>
        <authorList>
            <person name="Biondi T.C."/>
            <person name="Hanschen E.R."/>
            <person name="Kwon T."/>
            <person name="Eng W."/>
            <person name="Kruse C.P.S."/>
            <person name="Koehler S.I."/>
            <person name="Kunde Y."/>
            <person name="Gleasner C.D."/>
            <person name="You Mak K.T."/>
            <person name="Polle J."/>
            <person name="Hovde B.T."/>
            <person name="Starkenburg S.R."/>
        </authorList>
    </citation>
    <scope>NUCLEOTIDE SEQUENCE [LARGE SCALE GENOMIC DNA]</scope>
    <source>
        <strain evidence="2 3">DOE0152z</strain>
    </source>
</reference>
<organism evidence="2 3">
    <name type="scientific">Tetradesmus obliquus</name>
    <name type="common">Green alga</name>
    <name type="synonym">Acutodesmus obliquus</name>
    <dbReference type="NCBI Taxonomy" id="3088"/>
    <lineage>
        <taxon>Eukaryota</taxon>
        <taxon>Viridiplantae</taxon>
        <taxon>Chlorophyta</taxon>
        <taxon>core chlorophytes</taxon>
        <taxon>Chlorophyceae</taxon>
        <taxon>CS clade</taxon>
        <taxon>Sphaeropleales</taxon>
        <taxon>Scenedesmaceae</taxon>
        <taxon>Tetradesmus</taxon>
    </lineage>
</organism>
<sequence length="82" mass="8477">MSEVEERVAATAQTCADAVKVIALKHASISAMFAEVQASQAAADNRLAQLSKQLSSARASRGSSRGNSRPSSRTLSSTGVLV</sequence>
<keyword evidence="3" id="KW-1185">Reference proteome</keyword>
<dbReference type="EMBL" id="CP126210">
    <property type="protein sequence ID" value="WIA11388.1"/>
    <property type="molecule type" value="Genomic_DNA"/>
</dbReference>
<evidence type="ECO:0000313" key="3">
    <source>
        <dbReference type="Proteomes" id="UP001244341"/>
    </source>
</evidence>
<evidence type="ECO:0000256" key="1">
    <source>
        <dbReference type="SAM" id="MobiDB-lite"/>
    </source>
</evidence>
<accession>A0ABY8TV74</accession>
<evidence type="ECO:0000313" key="2">
    <source>
        <dbReference type="EMBL" id="WIA11388.1"/>
    </source>
</evidence>
<feature type="region of interest" description="Disordered" evidence="1">
    <location>
        <begin position="53"/>
        <end position="82"/>
    </location>
</feature>
<feature type="compositionally biased region" description="Low complexity" evidence="1">
    <location>
        <begin position="55"/>
        <end position="73"/>
    </location>
</feature>
<gene>
    <name evidence="2" type="ORF">OEZ85_011506</name>
</gene>